<comment type="caution">
    <text evidence="8">The sequence shown here is derived from an EMBL/GenBank/DDBJ whole genome shotgun (WGS) entry which is preliminary data.</text>
</comment>
<name>A0A5E4BUD4_MARMO</name>
<keyword evidence="2" id="KW-0812">Transmembrane</keyword>
<gene>
    <name evidence="8" type="ORF">MONAX_5E047785</name>
</gene>
<reference evidence="8" key="1">
    <citation type="submission" date="2019-04" db="EMBL/GenBank/DDBJ databases">
        <authorList>
            <person name="Alioto T."/>
            <person name="Alioto T."/>
        </authorList>
    </citation>
    <scope>NUCLEOTIDE SEQUENCE [LARGE SCALE GENOMIC DNA]</scope>
</reference>
<dbReference type="AlphaFoldDB" id="A0A5E4BUD4"/>
<dbReference type="SMART" id="SM00050">
    <property type="entry name" value="DISIN"/>
    <property type="match status" value="1"/>
</dbReference>
<dbReference type="Pfam" id="PF00200">
    <property type="entry name" value="Disintegrin"/>
    <property type="match status" value="1"/>
</dbReference>
<dbReference type="Proteomes" id="UP000335636">
    <property type="component" value="Unassembled WGS sequence"/>
</dbReference>
<dbReference type="PROSITE" id="PS00427">
    <property type="entry name" value="DISINTEGRIN_1"/>
    <property type="match status" value="1"/>
</dbReference>
<evidence type="ECO:0000256" key="3">
    <source>
        <dbReference type="ARBA" id="ARBA00022989"/>
    </source>
</evidence>
<dbReference type="PANTHER" id="PTHR11905">
    <property type="entry name" value="ADAM A DISINTEGRIN AND METALLOPROTEASE DOMAIN"/>
    <property type="match status" value="1"/>
</dbReference>
<dbReference type="PROSITE" id="PS50214">
    <property type="entry name" value="DISINTEGRIN_2"/>
    <property type="match status" value="1"/>
</dbReference>
<evidence type="ECO:0000313" key="8">
    <source>
        <dbReference type="EMBL" id="VTJ73223.1"/>
    </source>
</evidence>
<evidence type="ECO:0000313" key="9">
    <source>
        <dbReference type="Proteomes" id="UP000335636"/>
    </source>
</evidence>
<dbReference type="InterPro" id="IPR001762">
    <property type="entry name" value="Disintegrin_dom"/>
</dbReference>
<feature type="domain" description="Disintegrin" evidence="7">
    <location>
        <begin position="60"/>
        <end position="149"/>
    </location>
</feature>
<dbReference type="SUPFAM" id="SSF57552">
    <property type="entry name" value="Blood coagulation inhibitor (disintegrin)"/>
    <property type="match status" value="1"/>
</dbReference>
<dbReference type="InterPro" id="IPR036436">
    <property type="entry name" value="Disintegrin_dom_sf"/>
</dbReference>
<dbReference type="PANTHER" id="PTHR11905:SF158">
    <property type="entry name" value="DISINTEGRIN AND METALLOPROTEINASE DOMAIN-CONTAINING PROTEIN 18"/>
    <property type="match status" value="1"/>
</dbReference>
<organism evidence="8 9">
    <name type="scientific">Marmota monax</name>
    <name type="common">Woodchuck</name>
    <dbReference type="NCBI Taxonomy" id="9995"/>
    <lineage>
        <taxon>Eukaryota</taxon>
        <taxon>Metazoa</taxon>
        <taxon>Chordata</taxon>
        <taxon>Craniata</taxon>
        <taxon>Vertebrata</taxon>
        <taxon>Euteleostomi</taxon>
        <taxon>Mammalia</taxon>
        <taxon>Eutheria</taxon>
        <taxon>Euarchontoglires</taxon>
        <taxon>Glires</taxon>
        <taxon>Rodentia</taxon>
        <taxon>Sciuromorpha</taxon>
        <taxon>Sciuridae</taxon>
        <taxon>Xerinae</taxon>
        <taxon>Marmotini</taxon>
        <taxon>Marmota</taxon>
    </lineage>
</organism>
<comment type="caution">
    <text evidence="6">Lacks conserved residue(s) required for the propagation of feature annotation.</text>
</comment>
<dbReference type="GO" id="GO:0005886">
    <property type="term" value="C:plasma membrane"/>
    <property type="evidence" value="ECO:0007669"/>
    <property type="project" value="TreeGrafter"/>
</dbReference>
<protein>
    <recommendedName>
        <fullName evidence="7">Disintegrin domain-containing protein</fullName>
    </recommendedName>
</protein>
<evidence type="ECO:0000256" key="6">
    <source>
        <dbReference type="PROSITE-ProRule" id="PRU00068"/>
    </source>
</evidence>
<dbReference type="Gene3D" id="4.10.70.10">
    <property type="entry name" value="Disintegrin domain"/>
    <property type="match status" value="1"/>
</dbReference>
<dbReference type="GO" id="GO:0007339">
    <property type="term" value="P:binding of sperm to zona pellucida"/>
    <property type="evidence" value="ECO:0007669"/>
    <property type="project" value="TreeGrafter"/>
</dbReference>
<dbReference type="InterPro" id="IPR018358">
    <property type="entry name" value="Disintegrin_CS"/>
</dbReference>
<proteinExistence type="predicted"/>
<evidence type="ECO:0000256" key="1">
    <source>
        <dbReference type="ARBA" id="ARBA00004167"/>
    </source>
</evidence>
<sequence length="178" mass="20174">MFKQQCLPKWYSRYQYNNRRASGMKIFSNCSMYEYGNFISNFEAPCLQDLSYLQPLYKNKPVCGNGILESNEECDCGNEEEFQFKKCCNFKTCKLKGSVKCGSGPCCTSKCEFSVAGTPCRKSTDQECDFTEYCNGTSSHCVPDTYALNGYLCKFGTAYCYNGQCRTTDNQCAKIFGK</sequence>
<keyword evidence="4" id="KW-0472">Membrane</keyword>
<dbReference type="FunFam" id="4.10.70.10:FF:000001">
    <property type="entry name" value="Disintegrin and metalloproteinase domain-containing protein 22"/>
    <property type="match status" value="1"/>
</dbReference>
<accession>A0A5E4BUD4</accession>
<dbReference type="EMBL" id="CABDUW010000668">
    <property type="protein sequence ID" value="VTJ73223.1"/>
    <property type="molecule type" value="Genomic_DNA"/>
</dbReference>
<keyword evidence="5" id="KW-1015">Disulfide bond</keyword>
<evidence type="ECO:0000256" key="4">
    <source>
        <dbReference type="ARBA" id="ARBA00023136"/>
    </source>
</evidence>
<evidence type="ECO:0000256" key="2">
    <source>
        <dbReference type="ARBA" id="ARBA00022692"/>
    </source>
</evidence>
<evidence type="ECO:0000256" key="5">
    <source>
        <dbReference type="ARBA" id="ARBA00023157"/>
    </source>
</evidence>
<keyword evidence="3" id="KW-1133">Transmembrane helix</keyword>
<dbReference type="GO" id="GO:0007155">
    <property type="term" value="P:cell adhesion"/>
    <property type="evidence" value="ECO:0007669"/>
    <property type="project" value="TreeGrafter"/>
</dbReference>
<keyword evidence="9" id="KW-1185">Reference proteome</keyword>
<dbReference type="GO" id="GO:0008584">
    <property type="term" value="P:male gonad development"/>
    <property type="evidence" value="ECO:0007669"/>
    <property type="project" value="TreeGrafter"/>
</dbReference>
<comment type="subcellular location">
    <subcellularLocation>
        <location evidence="1">Membrane</location>
        <topology evidence="1">Single-pass membrane protein</topology>
    </subcellularLocation>
</comment>
<feature type="non-terminal residue" evidence="8">
    <location>
        <position position="178"/>
    </location>
</feature>
<evidence type="ECO:0000259" key="7">
    <source>
        <dbReference type="PROSITE" id="PS50214"/>
    </source>
</evidence>